<dbReference type="InterPro" id="IPR054209">
    <property type="entry name" value="DUF6916"/>
</dbReference>
<evidence type="ECO:0000313" key="2">
    <source>
        <dbReference type="EMBL" id="MQA41223.1"/>
    </source>
</evidence>
<dbReference type="RefSeq" id="WP_152840495.1">
    <property type="nucleotide sequence ID" value="NZ_WHUG01000012.1"/>
</dbReference>
<evidence type="ECO:0000313" key="3">
    <source>
        <dbReference type="Proteomes" id="UP000440498"/>
    </source>
</evidence>
<keyword evidence="3" id="KW-1185">Reference proteome</keyword>
<dbReference type="EMBL" id="WHUG01000012">
    <property type="protein sequence ID" value="MQA41223.1"/>
    <property type="molecule type" value="Genomic_DNA"/>
</dbReference>
<organism evidence="2 3">
    <name type="scientific">Rugamonas aquatica</name>
    <dbReference type="NCBI Taxonomy" id="2743357"/>
    <lineage>
        <taxon>Bacteria</taxon>
        <taxon>Pseudomonadati</taxon>
        <taxon>Pseudomonadota</taxon>
        <taxon>Betaproteobacteria</taxon>
        <taxon>Burkholderiales</taxon>
        <taxon>Oxalobacteraceae</taxon>
        <taxon>Telluria group</taxon>
        <taxon>Rugamonas</taxon>
    </lineage>
</organism>
<comment type="caution">
    <text evidence="2">The sequence shown here is derived from an EMBL/GenBank/DDBJ whole genome shotgun (WGS) entry which is preliminary data.</text>
</comment>
<protein>
    <recommendedName>
        <fullName evidence="1">DUF6916 domain-containing protein</fullName>
    </recommendedName>
</protein>
<reference evidence="2 3" key="1">
    <citation type="submission" date="2019-10" db="EMBL/GenBank/DDBJ databases">
        <title>Two novel species isolated from a subtropical stream in China.</title>
        <authorList>
            <person name="Lu H."/>
        </authorList>
    </citation>
    <scope>NUCLEOTIDE SEQUENCE [LARGE SCALE GENOMIC DNA]</scope>
    <source>
        <strain evidence="2 3">FT29W</strain>
    </source>
</reference>
<evidence type="ECO:0000259" key="1">
    <source>
        <dbReference type="Pfam" id="PF21880"/>
    </source>
</evidence>
<accession>A0A6A7N855</accession>
<feature type="domain" description="DUF6916" evidence="1">
    <location>
        <begin position="52"/>
        <end position="134"/>
    </location>
</feature>
<proteinExistence type="predicted"/>
<dbReference type="Proteomes" id="UP000440498">
    <property type="component" value="Unassembled WGS sequence"/>
</dbReference>
<dbReference type="Pfam" id="PF21880">
    <property type="entry name" value="DUF6916"/>
    <property type="match status" value="1"/>
</dbReference>
<sequence>MERRTFVLATGGLLGSSGLSGAAELSKARSAPVAGIGAGNVAPAAAGSAAYLALVQERFNVYPGNRGMAMTLLSVKRSFVDGRGDQFSLTFAVAAGQTLASGIYEVEHASIGKQSIYLQRAGDGPEGTYYRADFNLLN</sequence>
<name>A0A6A7N855_9BURK</name>
<dbReference type="AlphaFoldDB" id="A0A6A7N855"/>
<gene>
    <name evidence="2" type="ORF">GEV02_24070</name>
</gene>